<keyword evidence="3" id="KW-1185">Reference proteome</keyword>
<evidence type="ECO:0000256" key="1">
    <source>
        <dbReference type="SAM" id="MobiDB-lite"/>
    </source>
</evidence>
<accession>A0A5D2DEX9</accession>
<reference evidence="2 3" key="1">
    <citation type="submission" date="2019-06" db="EMBL/GenBank/DDBJ databases">
        <title>WGS assembly of Gossypium darwinii.</title>
        <authorList>
            <person name="Chen Z.J."/>
            <person name="Sreedasyam A."/>
            <person name="Ando A."/>
            <person name="Song Q."/>
            <person name="De L."/>
            <person name="Hulse-Kemp A."/>
            <person name="Ding M."/>
            <person name="Ye W."/>
            <person name="Kirkbride R."/>
            <person name="Jenkins J."/>
            <person name="Plott C."/>
            <person name="Lovell J."/>
            <person name="Lin Y.-M."/>
            <person name="Vaughn R."/>
            <person name="Liu B."/>
            <person name="Li W."/>
            <person name="Simpson S."/>
            <person name="Scheffler B."/>
            <person name="Saski C."/>
            <person name="Grover C."/>
            <person name="Hu G."/>
            <person name="Conover J."/>
            <person name="Carlson J."/>
            <person name="Shu S."/>
            <person name="Boston L."/>
            <person name="Williams M."/>
            <person name="Peterson D."/>
            <person name="Mcgee K."/>
            <person name="Jones D."/>
            <person name="Wendel J."/>
            <person name="Stelly D."/>
            <person name="Grimwood J."/>
            <person name="Schmutz J."/>
        </authorList>
    </citation>
    <scope>NUCLEOTIDE SEQUENCE [LARGE SCALE GENOMIC DNA]</scope>
    <source>
        <strain evidence="2">1808015.09</strain>
    </source>
</reference>
<evidence type="ECO:0000313" key="3">
    <source>
        <dbReference type="Proteomes" id="UP000323506"/>
    </source>
</evidence>
<evidence type="ECO:0000313" key="2">
    <source>
        <dbReference type="EMBL" id="TYG79660.1"/>
    </source>
</evidence>
<feature type="compositionally biased region" description="Polar residues" evidence="1">
    <location>
        <begin position="21"/>
        <end position="31"/>
    </location>
</feature>
<protein>
    <submittedName>
        <fullName evidence="2">Uncharacterized protein</fullName>
    </submittedName>
</protein>
<organism evidence="2 3">
    <name type="scientific">Gossypium darwinii</name>
    <name type="common">Darwin's cotton</name>
    <name type="synonym">Gossypium barbadense var. darwinii</name>
    <dbReference type="NCBI Taxonomy" id="34276"/>
    <lineage>
        <taxon>Eukaryota</taxon>
        <taxon>Viridiplantae</taxon>
        <taxon>Streptophyta</taxon>
        <taxon>Embryophyta</taxon>
        <taxon>Tracheophyta</taxon>
        <taxon>Spermatophyta</taxon>
        <taxon>Magnoliopsida</taxon>
        <taxon>eudicotyledons</taxon>
        <taxon>Gunneridae</taxon>
        <taxon>Pentapetalae</taxon>
        <taxon>rosids</taxon>
        <taxon>malvids</taxon>
        <taxon>Malvales</taxon>
        <taxon>Malvaceae</taxon>
        <taxon>Malvoideae</taxon>
        <taxon>Gossypium</taxon>
    </lineage>
</organism>
<gene>
    <name evidence="2" type="ORF">ES288_D02G156300v1</name>
</gene>
<sequence length="112" mass="11817">MKANAGGFSAKFPLDLKRRGSSPNQIGSPGQYTKRKGRAPFPISHPPSPAQPFRSPFAPSATRETGIQPSHDEGTVYKGAWRGGDGARARAEPDCGARACCKLLGFSDFGLG</sequence>
<proteinExistence type="predicted"/>
<name>A0A5D2DEX9_GOSDA</name>
<dbReference type="AlphaFoldDB" id="A0A5D2DEX9"/>
<dbReference type="Proteomes" id="UP000323506">
    <property type="component" value="Chromosome D02"/>
</dbReference>
<feature type="region of interest" description="Disordered" evidence="1">
    <location>
        <begin position="1"/>
        <end position="78"/>
    </location>
</feature>
<dbReference type="EMBL" id="CM017702">
    <property type="protein sequence ID" value="TYG79660.1"/>
    <property type="molecule type" value="Genomic_DNA"/>
</dbReference>